<evidence type="ECO:0000256" key="2">
    <source>
        <dbReference type="ARBA" id="ARBA00023163"/>
    </source>
</evidence>
<evidence type="ECO:0000313" key="5">
    <source>
        <dbReference type="Proteomes" id="UP000069241"/>
    </source>
</evidence>
<dbReference type="InterPro" id="IPR011075">
    <property type="entry name" value="TetR_C"/>
</dbReference>
<proteinExistence type="predicted"/>
<evidence type="ECO:0000313" key="4">
    <source>
        <dbReference type="EMBL" id="AMD91443.1"/>
    </source>
</evidence>
<gene>
    <name evidence="4" type="ORF">AXF13_15630</name>
</gene>
<accession>A0A109WAD8</accession>
<dbReference type="EMBL" id="CP014229">
    <property type="protein sequence ID" value="AMD91443.1"/>
    <property type="molecule type" value="Genomic_DNA"/>
</dbReference>
<reference evidence="5" key="1">
    <citation type="submission" date="2016-02" db="EMBL/GenBank/DDBJ databases">
        <authorList>
            <person name="Holder M.E."/>
            <person name="Ajami N.J."/>
            <person name="Petrosino J.F."/>
        </authorList>
    </citation>
    <scope>NUCLEOTIDE SEQUENCE [LARGE SCALE GENOMIC DNA]</scope>
    <source>
        <strain evidence="5">CCUG 45958</strain>
    </source>
</reference>
<dbReference type="Gene3D" id="1.10.10.60">
    <property type="entry name" value="Homeodomain-like"/>
    <property type="match status" value="1"/>
</dbReference>
<dbReference type="KEGG" id="dfi:AXF13_15630"/>
<keyword evidence="1" id="KW-0805">Transcription regulation</keyword>
<evidence type="ECO:0000256" key="1">
    <source>
        <dbReference type="ARBA" id="ARBA00023015"/>
    </source>
</evidence>
<dbReference type="STRING" id="44742.AXF13_15630"/>
<feature type="domain" description="Tetracyclin repressor-like C-terminal" evidence="3">
    <location>
        <begin position="79"/>
        <end position="174"/>
    </location>
</feature>
<evidence type="ECO:0000259" key="3">
    <source>
        <dbReference type="Pfam" id="PF16925"/>
    </source>
</evidence>
<dbReference type="AlphaFoldDB" id="A0A109WAD8"/>
<dbReference type="InterPro" id="IPR036271">
    <property type="entry name" value="Tet_transcr_reg_TetR-rel_C_sf"/>
</dbReference>
<dbReference type="Pfam" id="PF16925">
    <property type="entry name" value="TetR_C_13"/>
    <property type="match status" value="1"/>
</dbReference>
<keyword evidence="2" id="KW-0804">Transcription</keyword>
<organism evidence="4 5">
    <name type="scientific">Desulfovibrio fairfieldensis</name>
    <dbReference type="NCBI Taxonomy" id="44742"/>
    <lineage>
        <taxon>Bacteria</taxon>
        <taxon>Pseudomonadati</taxon>
        <taxon>Thermodesulfobacteriota</taxon>
        <taxon>Desulfovibrionia</taxon>
        <taxon>Desulfovibrionales</taxon>
        <taxon>Desulfovibrionaceae</taxon>
        <taxon>Desulfovibrio</taxon>
    </lineage>
</organism>
<dbReference type="PANTHER" id="PTHR47506:SF10">
    <property type="entry name" value="TRANSCRIPTIONAL REGULATORY PROTEIN"/>
    <property type="match status" value="1"/>
</dbReference>
<protein>
    <submittedName>
        <fullName evidence="4">TetR family transcriptional regulator</fullName>
    </submittedName>
</protein>
<keyword evidence="5" id="KW-1185">Reference proteome</keyword>
<dbReference type="SUPFAM" id="SSF46689">
    <property type="entry name" value="Homeodomain-like"/>
    <property type="match status" value="1"/>
</dbReference>
<dbReference type="Proteomes" id="UP000069241">
    <property type="component" value="Chromosome"/>
</dbReference>
<dbReference type="InterPro" id="IPR009057">
    <property type="entry name" value="Homeodomain-like_sf"/>
</dbReference>
<sequence length="213" mass="22993">MGRPPLHDDAKLKQDMVDCLWQLGYDAPISAVVQSTGAKAASLYARFGSKKGMLLAALDVYAEDHLADLHRLLNSMPPGPERIRAVLEKALDCFDDPLHRGCFLVNGVLEANAGEPEFAKRLQKHMADIRTEFSWALAETPGLSGFFSIEGAAWFLQAQIWGLKIMARLNPQRELGQRLVEQAMYALFGPDAVKGGPEDSAVSAEGGGAAGTG</sequence>
<dbReference type="RefSeq" id="WP_062254625.1">
    <property type="nucleotide sequence ID" value="NZ_CP014229.1"/>
</dbReference>
<dbReference type="PANTHER" id="PTHR47506">
    <property type="entry name" value="TRANSCRIPTIONAL REGULATORY PROTEIN"/>
    <property type="match status" value="1"/>
</dbReference>
<name>A0A109WAD8_9BACT</name>
<dbReference type="Gene3D" id="1.10.357.10">
    <property type="entry name" value="Tetracycline Repressor, domain 2"/>
    <property type="match status" value="1"/>
</dbReference>
<dbReference type="SUPFAM" id="SSF48498">
    <property type="entry name" value="Tetracyclin repressor-like, C-terminal domain"/>
    <property type="match status" value="1"/>
</dbReference>